<dbReference type="InterPro" id="IPR000760">
    <property type="entry name" value="Inositol_monophosphatase-like"/>
</dbReference>
<keyword evidence="5" id="KW-1185">Reference proteome</keyword>
<reference evidence="4 5" key="1">
    <citation type="submission" date="2022-04" db="EMBL/GenBank/DDBJ databases">
        <title>Roseobacter sp. WL0113 is a bacterium isolated from neritic sediment.</title>
        <authorList>
            <person name="Wang L."/>
            <person name="He W."/>
            <person name="Zhang D.-F."/>
        </authorList>
    </citation>
    <scope>NUCLEOTIDE SEQUENCE [LARGE SCALE GENOMIC DNA]</scope>
    <source>
        <strain evidence="4 5">WL0113</strain>
    </source>
</reference>
<dbReference type="InterPro" id="IPR020550">
    <property type="entry name" value="Inositol_monophosphatase_CS"/>
</dbReference>
<organism evidence="4 5">
    <name type="scientific">Roseobacter sinensis</name>
    <dbReference type="NCBI Taxonomy" id="2931391"/>
    <lineage>
        <taxon>Bacteria</taxon>
        <taxon>Pseudomonadati</taxon>
        <taxon>Pseudomonadota</taxon>
        <taxon>Alphaproteobacteria</taxon>
        <taxon>Rhodobacterales</taxon>
        <taxon>Roseobacteraceae</taxon>
        <taxon>Roseobacter</taxon>
    </lineage>
</organism>
<dbReference type="CDD" id="cd01638">
    <property type="entry name" value="CysQ"/>
    <property type="match status" value="1"/>
</dbReference>
<dbReference type="Pfam" id="PF00459">
    <property type="entry name" value="Inositol_P"/>
    <property type="match status" value="1"/>
</dbReference>
<dbReference type="EMBL" id="JALIEB010000001">
    <property type="protein sequence ID" value="MCV3270193.1"/>
    <property type="molecule type" value="Genomic_DNA"/>
</dbReference>
<evidence type="ECO:0000256" key="1">
    <source>
        <dbReference type="ARBA" id="ARBA00009759"/>
    </source>
</evidence>
<dbReference type="PRINTS" id="PR00377">
    <property type="entry name" value="IMPHPHTASES"/>
</dbReference>
<comment type="similarity">
    <text evidence="1">Belongs to the inositol monophosphatase superfamily.</text>
</comment>
<accession>A0ABT3B9C7</accession>
<proteinExistence type="inferred from homology"/>
<protein>
    <submittedName>
        <fullName evidence="4">3'(2'),5'-bisphosphate nucleotidase CysQ</fullName>
    </submittedName>
</protein>
<dbReference type="PANTHER" id="PTHR20854:SF4">
    <property type="entry name" value="INOSITOL-1-MONOPHOSPHATASE-RELATED"/>
    <property type="match status" value="1"/>
</dbReference>
<dbReference type="PROSITE" id="PS00630">
    <property type="entry name" value="IMP_2"/>
    <property type="match status" value="1"/>
</dbReference>
<evidence type="ECO:0000256" key="3">
    <source>
        <dbReference type="ARBA" id="ARBA00022842"/>
    </source>
</evidence>
<dbReference type="Gene3D" id="3.30.540.10">
    <property type="entry name" value="Fructose-1,6-Bisphosphatase, subunit A, domain 1"/>
    <property type="match status" value="1"/>
</dbReference>
<evidence type="ECO:0000256" key="2">
    <source>
        <dbReference type="ARBA" id="ARBA00022723"/>
    </source>
</evidence>
<evidence type="ECO:0000313" key="4">
    <source>
        <dbReference type="EMBL" id="MCV3270193.1"/>
    </source>
</evidence>
<evidence type="ECO:0000313" key="5">
    <source>
        <dbReference type="Proteomes" id="UP001208690"/>
    </source>
</evidence>
<dbReference type="Gene3D" id="3.40.190.80">
    <property type="match status" value="1"/>
</dbReference>
<sequence>MQETDLALITDAIRLAGRVATGFAGKTAQSWDKPGNAGPVTEADLAVNRALETALRSARPDYGWLSEESEDGPDRLDQETLFIVDPIDGTRSFVEGSRTWAHSVAVSHGGRITAAAVYLPLRDKLYTAALGEGAFCNGARLTASDVAHLPTADVLAAKPVMEPRHWAAGEPGFRRAHRPSLAYRLGLVAEARFDAMLTFRPSWEWDIAAGALIVTEAGGVCTDKSGAPLRFNNATPQLNGVIAAGPKLHAEVLAALAPDAA</sequence>
<comment type="caution">
    <text evidence="4">The sequence shown here is derived from an EMBL/GenBank/DDBJ whole genome shotgun (WGS) entry which is preliminary data.</text>
</comment>
<name>A0ABT3B9C7_9RHOB</name>
<dbReference type="Proteomes" id="UP001208690">
    <property type="component" value="Unassembled WGS sequence"/>
</dbReference>
<keyword evidence="3" id="KW-0460">Magnesium</keyword>
<dbReference type="RefSeq" id="WP_263842512.1">
    <property type="nucleotide sequence ID" value="NZ_JALIEB010000001.1"/>
</dbReference>
<dbReference type="PANTHER" id="PTHR20854">
    <property type="entry name" value="INOSITOL MONOPHOSPHATASE"/>
    <property type="match status" value="1"/>
</dbReference>
<dbReference type="SUPFAM" id="SSF56655">
    <property type="entry name" value="Carbohydrate phosphatase"/>
    <property type="match status" value="1"/>
</dbReference>
<keyword evidence="2" id="KW-0479">Metal-binding</keyword>
<gene>
    <name evidence="4" type="ORF">MUB52_02020</name>
</gene>